<dbReference type="InterPro" id="IPR027268">
    <property type="entry name" value="Peptidase_M4/M1_CTD_sf"/>
</dbReference>
<dbReference type="Proteomes" id="UP000092321">
    <property type="component" value="Unassembled WGS sequence"/>
</dbReference>
<dbReference type="Pfam" id="PF01433">
    <property type="entry name" value="Peptidase_M1"/>
    <property type="match status" value="1"/>
</dbReference>
<evidence type="ECO:0000259" key="9">
    <source>
        <dbReference type="Pfam" id="PF17900"/>
    </source>
</evidence>
<feature type="domain" description="Peptidase M1 membrane alanine aminopeptidase" evidence="8">
    <location>
        <begin position="239"/>
        <end position="430"/>
    </location>
</feature>
<gene>
    <name evidence="10" type="ORF">HANVADRAFT_53355</name>
</gene>
<keyword evidence="3" id="KW-0645">Protease</keyword>
<name>A0A1B7TBT1_9ASCO</name>
<dbReference type="Pfam" id="PF17900">
    <property type="entry name" value="Peptidase_M1_N"/>
    <property type="match status" value="1"/>
</dbReference>
<comment type="cofactor">
    <cofactor evidence="1">
        <name>Zn(2+)</name>
        <dbReference type="ChEBI" id="CHEBI:29105"/>
    </cofactor>
</comment>
<dbReference type="InterPro" id="IPR014782">
    <property type="entry name" value="Peptidase_M1_dom"/>
</dbReference>
<evidence type="ECO:0000256" key="1">
    <source>
        <dbReference type="ARBA" id="ARBA00001947"/>
    </source>
</evidence>
<dbReference type="EMBL" id="LXPE01000022">
    <property type="protein sequence ID" value="OBA26192.1"/>
    <property type="molecule type" value="Genomic_DNA"/>
</dbReference>
<sequence>MSSFSIDKYDIQLVIDPKENSFKGLTTLFFDKTPLADITLHSHGLKYDQYNFNGDAEASEKNKPAVINKTDRTVSFPIKAFEKEIKSITIAYSGPIELITKPNMKTQGIFKTNLLGSDDNEQTFFVATNCQPFASMKVFPCLLTDNNKAKFELSLMYPNKKDFKSCSNTEIISQSIIEDQCLVKFKETPVMSPSLFGFALGKMDFLETFIDIGNEEMGTKQEKLPIRVYSPYDIQSAAFALDIAKESIQKLSNEFFGDSFQFPLNKIDFVAMPFLHCGATENFGMIAINAQNILLSKYEKAAYKQLQIVIAHELVHQWVGDMLSFGDEYVWFNESFATYAATKVIFPEDAEYYDSILDSLYDFKIHDHAEPMNDLDASSFELMEQESYMKGVLIIRYISEAIGLKKIVEAIKNLAVENEKKYIKPEDIFAKVGCLDLYKLLKNGTKERIILHLNENSVEISPKINIPIFLNDSEILNSTDLTLAKIEKFTSFKKGNYGMYRVHYNNKKIINNLVDTLEQIPEFDIINILDDLKVFIEDYKLTNIKTGKNDLLLPILMLSKIKEIVKSTFTSKYNEILISLLSIIQLIVKNLKDHDVTDITTLFCVPLQNDLTQLFNIFQAQCFEDNKFKFAELDPTNYTVLSQLLPIILNVPEADEFVGDIMKSWVSGRPITSKLPLELIYPTLMAHVSKIKNIKEWKKVYQMYLKTENYMSGIDTSNVSGIDFSVYVFASFAEVSEEIFLERITDHILDQFYTVDMTSKISSFYINGNKKLGDSEVTQKDFLWNFYKKHFDQFVTDMRMNKKKWTEIASNNFIELSQCTFSLFNGSSDINEVEQFIALKEMKFGKSMIPEILDLRKKMNNKKDEIYGAYLSDKYNL</sequence>
<evidence type="ECO:0000313" key="11">
    <source>
        <dbReference type="Proteomes" id="UP000092321"/>
    </source>
</evidence>
<dbReference type="InterPro" id="IPR045357">
    <property type="entry name" value="Aminopeptidase_N-like_N"/>
</dbReference>
<dbReference type="InterPro" id="IPR042097">
    <property type="entry name" value="Aminopeptidase_N-like_N_sf"/>
</dbReference>
<dbReference type="GO" id="GO:0006508">
    <property type="term" value="P:proteolysis"/>
    <property type="evidence" value="ECO:0007669"/>
    <property type="project" value="UniProtKB-KW"/>
</dbReference>
<dbReference type="GO" id="GO:0008270">
    <property type="term" value="F:zinc ion binding"/>
    <property type="evidence" value="ECO:0007669"/>
    <property type="project" value="InterPro"/>
</dbReference>
<keyword evidence="5" id="KW-0378">Hydrolase</keyword>
<dbReference type="AlphaFoldDB" id="A0A1B7TBT1"/>
<keyword evidence="4" id="KW-0479">Metal-binding</keyword>
<evidence type="ECO:0000313" key="10">
    <source>
        <dbReference type="EMBL" id="OBA26192.1"/>
    </source>
</evidence>
<organism evidence="10 11">
    <name type="scientific">Hanseniaspora valbyensis NRRL Y-1626</name>
    <dbReference type="NCBI Taxonomy" id="766949"/>
    <lineage>
        <taxon>Eukaryota</taxon>
        <taxon>Fungi</taxon>
        <taxon>Dikarya</taxon>
        <taxon>Ascomycota</taxon>
        <taxon>Saccharomycotina</taxon>
        <taxon>Saccharomycetes</taxon>
        <taxon>Saccharomycodales</taxon>
        <taxon>Saccharomycodaceae</taxon>
        <taxon>Hanseniaspora</taxon>
    </lineage>
</organism>
<evidence type="ECO:0000256" key="3">
    <source>
        <dbReference type="ARBA" id="ARBA00022670"/>
    </source>
</evidence>
<dbReference type="GO" id="GO:0070006">
    <property type="term" value="F:metalloaminopeptidase activity"/>
    <property type="evidence" value="ECO:0007669"/>
    <property type="project" value="TreeGrafter"/>
</dbReference>
<dbReference type="Gene3D" id="1.10.390.10">
    <property type="entry name" value="Neutral Protease Domain 2"/>
    <property type="match status" value="1"/>
</dbReference>
<dbReference type="SUPFAM" id="SSF55486">
    <property type="entry name" value="Metalloproteases ('zincins'), catalytic domain"/>
    <property type="match status" value="1"/>
</dbReference>
<dbReference type="InterPro" id="IPR050344">
    <property type="entry name" value="Peptidase_M1_aminopeptidases"/>
</dbReference>
<keyword evidence="6" id="KW-0862">Zinc</keyword>
<keyword evidence="7" id="KW-0482">Metalloprotease</keyword>
<evidence type="ECO:0000256" key="4">
    <source>
        <dbReference type="ARBA" id="ARBA00022723"/>
    </source>
</evidence>
<evidence type="ECO:0000259" key="8">
    <source>
        <dbReference type="Pfam" id="PF01433"/>
    </source>
</evidence>
<dbReference type="GO" id="GO:0005737">
    <property type="term" value="C:cytoplasm"/>
    <property type="evidence" value="ECO:0007669"/>
    <property type="project" value="TreeGrafter"/>
</dbReference>
<evidence type="ECO:0000256" key="2">
    <source>
        <dbReference type="ARBA" id="ARBA00010136"/>
    </source>
</evidence>
<dbReference type="GO" id="GO:0016020">
    <property type="term" value="C:membrane"/>
    <property type="evidence" value="ECO:0007669"/>
    <property type="project" value="TreeGrafter"/>
</dbReference>
<dbReference type="PANTHER" id="PTHR11533">
    <property type="entry name" value="PROTEASE M1 ZINC METALLOPROTEASE"/>
    <property type="match status" value="1"/>
</dbReference>
<dbReference type="GO" id="GO:0043171">
    <property type="term" value="P:peptide catabolic process"/>
    <property type="evidence" value="ECO:0007669"/>
    <property type="project" value="TreeGrafter"/>
</dbReference>
<dbReference type="InterPro" id="IPR001930">
    <property type="entry name" value="Peptidase_M1"/>
</dbReference>
<dbReference type="PANTHER" id="PTHR11533:SF299">
    <property type="entry name" value="AMINOPEPTIDASE"/>
    <property type="match status" value="1"/>
</dbReference>
<evidence type="ECO:0000256" key="5">
    <source>
        <dbReference type="ARBA" id="ARBA00022801"/>
    </source>
</evidence>
<dbReference type="GO" id="GO:0042277">
    <property type="term" value="F:peptide binding"/>
    <property type="evidence" value="ECO:0007669"/>
    <property type="project" value="TreeGrafter"/>
</dbReference>
<proteinExistence type="inferred from homology"/>
<comment type="caution">
    <text evidence="10">The sequence shown here is derived from an EMBL/GenBank/DDBJ whole genome shotgun (WGS) entry which is preliminary data.</text>
</comment>
<reference evidence="11" key="1">
    <citation type="journal article" date="2016" name="Proc. Natl. Acad. Sci. U.S.A.">
        <title>Comparative genomics of biotechnologically important yeasts.</title>
        <authorList>
            <person name="Riley R."/>
            <person name="Haridas S."/>
            <person name="Wolfe K.H."/>
            <person name="Lopes M.R."/>
            <person name="Hittinger C.T."/>
            <person name="Goeker M."/>
            <person name="Salamov A.A."/>
            <person name="Wisecaver J.H."/>
            <person name="Long T.M."/>
            <person name="Calvey C.H."/>
            <person name="Aerts A.L."/>
            <person name="Barry K.W."/>
            <person name="Choi C."/>
            <person name="Clum A."/>
            <person name="Coughlan A.Y."/>
            <person name="Deshpande S."/>
            <person name="Douglass A.P."/>
            <person name="Hanson S.J."/>
            <person name="Klenk H.-P."/>
            <person name="LaButti K.M."/>
            <person name="Lapidus A."/>
            <person name="Lindquist E.A."/>
            <person name="Lipzen A.M."/>
            <person name="Meier-Kolthoff J.P."/>
            <person name="Ohm R.A."/>
            <person name="Otillar R.P."/>
            <person name="Pangilinan J.L."/>
            <person name="Peng Y."/>
            <person name="Rokas A."/>
            <person name="Rosa C.A."/>
            <person name="Scheuner C."/>
            <person name="Sibirny A.A."/>
            <person name="Slot J.C."/>
            <person name="Stielow J.B."/>
            <person name="Sun H."/>
            <person name="Kurtzman C.P."/>
            <person name="Blackwell M."/>
            <person name="Grigoriev I.V."/>
            <person name="Jeffries T.W."/>
        </authorList>
    </citation>
    <scope>NUCLEOTIDE SEQUENCE [LARGE SCALE GENOMIC DNA]</scope>
    <source>
        <strain evidence="11">NRRL Y-1626</strain>
    </source>
</reference>
<dbReference type="OrthoDB" id="10031169at2759"/>
<dbReference type="Gene3D" id="2.60.40.1730">
    <property type="entry name" value="tricorn interacting facor f3 domain"/>
    <property type="match status" value="1"/>
</dbReference>
<comment type="similarity">
    <text evidence="2">Belongs to the peptidase M1 family.</text>
</comment>
<feature type="domain" description="Aminopeptidase N-like N-terminal" evidence="9">
    <location>
        <begin position="7"/>
        <end position="194"/>
    </location>
</feature>
<protein>
    <submittedName>
        <fullName evidence="10">Uncharacterized protein</fullName>
    </submittedName>
</protein>
<accession>A0A1B7TBT1</accession>
<evidence type="ECO:0000256" key="7">
    <source>
        <dbReference type="ARBA" id="ARBA00023049"/>
    </source>
</evidence>
<dbReference type="PRINTS" id="PR00756">
    <property type="entry name" value="ALADIPTASE"/>
</dbReference>
<dbReference type="SUPFAM" id="SSF63737">
    <property type="entry name" value="Leukotriene A4 hydrolase N-terminal domain"/>
    <property type="match status" value="1"/>
</dbReference>
<evidence type="ECO:0000256" key="6">
    <source>
        <dbReference type="ARBA" id="ARBA00022833"/>
    </source>
</evidence>
<keyword evidence="11" id="KW-1185">Reference proteome</keyword>